<dbReference type="Gene3D" id="2.60.40.4070">
    <property type="match status" value="4"/>
</dbReference>
<dbReference type="Proteomes" id="UP000000503">
    <property type="component" value="Chromosome"/>
</dbReference>
<dbReference type="STRING" id="744872.Spica_1395"/>
<evidence type="ECO:0000313" key="3">
    <source>
        <dbReference type="Proteomes" id="UP000000503"/>
    </source>
</evidence>
<dbReference type="OrthoDB" id="337472at2"/>
<name>F8F3G5_GRAC1</name>
<sequence>MIKKYSFIITGFVLSLIPLIAEPLSSSPAIPLPAAYTVWSDPLFSLHPFNDDARQFLVYPAGAGKVKWPLYSFALGSLFPKTVESQMGSLGNVSATVVYPLSDAVLWGGFEGLASFKEIPEMQDGNGISGAAGLSKKLSDTLSLGAGLTAFWSQTVSKNMGMGISLGFYQDFPHMSIGKSSLFGTLISGGNGPESPYPYTFVSGWNSLILQDPVELSAGIQIAIPAFQDLWIQGSASLKVRKVVTISIGWNESLIHPDNNAWFPTISFTINSSASLKMGPLGLIPRFRVYPVWSQGTGIETAVTLTNSEVDHQKPVIELLQPLESVYSAKTPRIINIEMNLTDDSPIQTWDVLIQDEQGGIKFHQSNTNPRVLKHLKIPLAIPLDETWSDGEYQLFISAQDTHGNKNTTHFSFSIDSTPPSGFVRIPSENNDGLVIFSPNGDGVRDLLHMLQNGTKESFWTGTLQNQHGKVVRSFTWKELAPPDFVWDGRDAEGNVVDDGSYTYTLSSTDKAGNTFSTVTGPIIVDKEPRRLKVTLSHSAMSTEPGSLFANLQVLFSDYIDKGLLEWTILVADVQGMSYRTWQGNRDNLDQFPQSLRFNGLTDTQDPIPDGSYRFVITMIYANGDTLIQYSPFFTVQSHKPSGHVRSSRTTISRVNPEGLFLYHDLSADAEWTGFITDAQQKVLKKIPLGRNTEAIIRWYGETDFGEPVPEGTYFYFAEGVNAVGLTGRTLPISIMVEPIQQGAIVLQSSAEIFSGRSGEERVVFTPYIQDNGSISSYQMSIRNMQSGIVVKEFSGILPAPFMWDGRDAQGMLCSDGVYHAVLRLNMANGKVRIVESQPIKLDSTPPQVKVSEETHIFSPNGDGIQDTIRFLIQAEDAVQWVGTIVNTEGKIVRSFIWKGNPPNSLIWDGRDDGHSIVSDGTYRFVIEGFDLARNRTIVSSNQVILDARNPSAILTSNLQAFSPNQDGFADLITFRLVVSFTDGIKRFRLEIRDRHGKSIRHLAEGSHLEQSSQFQWDGSSDKPNVIAPDGEYIPWVQIEYTKGDRISVEGNAIRLDRTPPVVTVSFLPQSFSPDNDGKDDLLAITLSASDPSDINGWKLSILDSQGKLFTSFSGKKLPQEPILWDGYNLDNKLIEVNTEYSYIVQVRDVLGNMTTNKGTLKLRKR</sequence>
<dbReference type="InterPro" id="IPR025965">
    <property type="entry name" value="FlgD/Vpr_Ig-like"/>
</dbReference>
<gene>
    <name evidence="2" type="ordered locus">Spica_1395</name>
</gene>
<organism evidence="2 3">
    <name type="scientific">Gracilinema caldarium (strain ATCC 51460 / DSM 7334 / H1)</name>
    <name type="common">Treponema caldarium</name>
    <dbReference type="NCBI Taxonomy" id="744872"/>
    <lineage>
        <taxon>Bacteria</taxon>
        <taxon>Pseudomonadati</taxon>
        <taxon>Spirochaetota</taxon>
        <taxon>Spirochaetia</taxon>
        <taxon>Spirochaetales</taxon>
        <taxon>Breznakiellaceae</taxon>
        <taxon>Gracilinema</taxon>
    </lineage>
</organism>
<dbReference type="AlphaFoldDB" id="F8F3G5"/>
<feature type="domain" description="FlgD/Vpr Ig-like" evidence="1">
    <location>
        <begin position="463"/>
        <end position="510"/>
    </location>
</feature>
<reference evidence="3" key="1">
    <citation type="journal article" date="2013" name="Stand. Genomic Sci.">
        <title>Genome sequence of the thermophilic fresh-water bacterium Spirochaeta caldaria type strain (H1(T)), reclassification of Spirochaeta caldaria, Spirochaeta stenostrepta, and Spirochaeta zuelzerae in the genus Treponema as Treponema caldaria comb. nov., Treponema stenostrepta comb. nov., and Treponema zuelzerae comb. nov., and emendation of the genus Treponema.</title>
        <authorList>
            <person name="Abt B."/>
            <person name="Goker M."/>
            <person name="Scheuner C."/>
            <person name="Han C."/>
            <person name="Lu M."/>
            <person name="Misra M."/>
            <person name="Lapidus A."/>
            <person name="Nolan M."/>
            <person name="Lucas S."/>
            <person name="Hammon N."/>
            <person name="Deshpande S."/>
            <person name="Cheng J.F."/>
            <person name="Tapia R."/>
            <person name="Goodwin L.A."/>
            <person name="Pitluck S."/>
            <person name="Liolios K."/>
            <person name="Pagani I."/>
            <person name="Ivanova N."/>
            <person name="Mavromatis K."/>
            <person name="Mikhailova N."/>
            <person name="Huntemann M."/>
            <person name="Pati A."/>
            <person name="Chen A."/>
            <person name="Palaniappan K."/>
            <person name="Land M."/>
            <person name="Hauser L."/>
            <person name="Jeffries C.D."/>
            <person name="Rohde M."/>
            <person name="Spring S."/>
            <person name="Gronow S."/>
            <person name="Detter J.C."/>
            <person name="Bristow J."/>
            <person name="Eisen J.A."/>
            <person name="Markowitz V."/>
            <person name="Hugenholtz P."/>
            <person name="Kyrpides N.C."/>
            <person name="Woyke T."/>
            <person name="Klenk H.P."/>
        </authorList>
    </citation>
    <scope>NUCLEOTIDE SEQUENCE</scope>
    <source>
        <strain evidence="3">ATCC 51460 / DSM 7334 / H1</strain>
    </source>
</reference>
<evidence type="ECO:0000313" key="2">
    <source>
        <dbReference type="EMBL" id="AEJ19541.1"/>
    </source>
</evidence>
<dbReference type="RefSeq" id="WP_013968851.1">
    <property type="nucleotide sequence ID" value="NC_015732.1"/>
</dbReference>
<protein>
    <recommendedName>
        <fullName evidence="1">FlgD/Vpr Ig-like domain-containing protein</fullName>
    </recommendedName>
</protein>
<dbReference type="eggNOG" id="COG2885">
    <property type="taxonomic scope" value="Bacteria"/>
</dbReference>
<dbReference type="HOGENOM" id="CLU_005670_0_0_12"/>
<dbReference type="KEGG" id="scd:Spica_1395"/>
<dbReference type="Pfam" id="PF13860">
    <property type="entry name" value="FlgD_ig"/>
    <property type="match status" value="1"/>
</dbReference>
<proteinExistence type="predicted"/>
<accession>F8F3G5</accession>
<evidence type="ECO:0000259" key="1">
    <source>
        <dbReference type="Pfam" id="PF13860"/>
    </source>
</evidence>
<keyword evidence="3" id="KW-1185">Reference proteome</keyword>
<dbReference type="EMBL" id="CP002868">
    <property type="protein sequence ID" value="AEJ19541.1"/>
    <property type="molecule type" value="Genomic_DNA"/>
</dbReference>